<dbReference type="Proteomes" id="UP000194546">
    <property type="component" value="Unassembled WGS sequence"/>
</dbReference>
<organism evidence="1 2">
    <name type="scientific">Caballeronia sordidicola</name>
    <name type="common">Burkholderia sordidicola</name>
    <dbReference type="NCBI Taxonomy" id="196367"/>
    <lineage>
        <taxon>Bacteria</taxon>
        <taxon>Pseudomonadati</taxon>
        <taxon>Pseudomonadota</taxon>
        <taxon>Betaproteobacteria</taxon>
        <taxon>Burkholderiales</taxon>
        <taxon>Burkholderiaceae</taxon>
        <taxon>Caballeronia</taxon>
    </lineage>
</organism>
<evidence type="ECO:0000313" key="2">
    <source>
        <dbReference type="Proteomes" id="UP000194546"/>
    </source>
</evidence>
<reference evidence="1 2" key="1">
    <citation type="submission" date="2017-03" db="EMBL/GenBank/DDBJ databases">
        <title>Genome analysis of strain PAMC 26510.</title>
        <authorList>
            <person name="Oh H.-M."/>
            <person name="Yang J.-A."/>
        </authorList>
    </citation>
    <scope>NUCLEOTIDE SEQUENCE [LARGE SCALE GENOMIC DNA]</scope>
    <source>
        <strain evidence="1 2">PAMC 26510</strain>
    </source>
</reference>
<accession>A0A242MGP5</accession>
<evidence type="ECO:0000313" key="1">
    <source>
        <dbReference type="EMBL" id="OTP70471.1"/>
    </source>
</evidence>
<dbReference type="AlphaFoldDB" id="A0A242MGP5"/>
<name>A0A242MGP5_CABSO</name>
<comment type="caution">
    <text evidence="1">The sequence shown here is derived from an EMBL/GenBank/DDBJ whole genome shotgun (WGS) entry which is preliminary data.</text>
</comment>
<sequence length="45" mass="4935">MLPSDEARDVSCWFMAIPAACAVTSNDLGEIEFKGRLTMKLSELS</sequence>
<gene>
    <name evidence="1" type="ORF">PAMC26510_25325</name>
</gene>
<dbReference type="EMBL" id="NBTY01000138">
    <property type="protein sequence ID" value="OTP70471.1"/>
    <property type="molecule type" value="Genomic_DNA"/>
</dbReference>
<proteinExistence type="predicted"/>
<protein>
    <submittedName>
        <fullName evidence="1">Uncharacterized protein</fullName>
    </submittedName>
</protein>